<dbReference type="SUPFAM" id="SSF56112">
    <property type="entry name" value="Protein kinase-like (PK-like)"/>
    <property type="match status" value="1"/>
</dbReference>
<protein>
    <recommendedName>
        <fullName evidence="1">CHK kinase-like domain-containing protein</fullName>
    </recommendedName>
</protein>
<evidence type="ECO:0000313" key="2">
    <source>
        <dbReference type="EMBL" id="KAF2883170.1"/>
    </source>
</evidence>
<dbReference type="PANTHER" id="PTHR11012">
    <property type="entry name" value="PROTEIN KINASE-LIKE DOMAIN-CONTAINING"/>
    <property type="match status" value="1"/>
</dbReference>
<dbReference type="Proteomes" id="UP000801492">
    <property type="component" value="Unassembled WGS sequence"/>
</dbReference>
<gene>
    <name evidence="2" type="ORF">ILUMI_23006</name>
</gene>
<dbReference type="AlphaFoldDB" id="A0A8K0FX49"/>
<dbReference type="EMBL" id="VTPC01090550">
    <property type="protein sequence ID" value="KAF2883170.1"/>
    <property type="molecule type" value="Genomic_DNA"/>
</dbReference>
<keyword evidence="3" id="KW-1185">Reference proteome</keyword>
<comment type="caution">
    <text evidence="2">The sequence shown here is derived from an EMBL/GenBank/DDBJ whole genome shotgun (WGS) entry which is preliminary data.</text>
</comment>
<reference evidence="2" key="1">
    <citation type="submission" date="2019-08" db="EMBL/GenBank/DDBJ databases">
        <title>The genome of the North American firefly Photinus pyralis.</title>
        <authorList>
            <consortium name="Photinus pyralis genome working group"/>
            <person name="Fallon T.R."/>
            <person name="Sander Lower S.E."/>
            <person name="Weng J.-K."/>
        </authorList>
    </citation>
    <scope>NUCLEOTIDE SEQUENCE</scope>
    <source>
        <strain evidence="2">TRF0915ILg1</strain>
        <tissue evidence="2">Whole body</tissue>
    </source>
</reference>
<accession>A0A8K0FX49</accession>
<evidence type="ECO:0000313" key="3">
    <source>
        <dbReference type="Proteomes" id="UP000801492"/>
    </source>
</evidence>
<dbReference type="Gene3D" id="3.90.1200.10">
    <property type="match status" value="1"/>
</dbReference>
<dbReference type="InterPro" id="IPR011009">
    <property type="entry name" value="Kinase-like_dom_sf"/>
</dbReference>
<dbReference type="PANTHER" id="PTHR11012:SF30">
    <property type="entry name" value="PROTEIN KINASE-LIKE DOMAIN-CONTAINING"/>
    <property type="match status" value="1"/>
</dbReference>
<sequence length="427" mass="48601">MSSFSKDLQSVVSPKFDENLVIDILQEIFNINHVVITDITFDNQYKKGDSYLGVVTRFTVKATGVEKDGKTREIDLPLIAKGLPASVARIKTFRLLNFFANEVSFYNKTWKAMNEFQKSKVPQGVFNDIPLCIAAFSDGAHDYVILEDISPKGYGGAVRCSGLDFNHTQLIMRLFAKFHAIGLAFKDQQPKQFEEAANSLEETYFSEKFRKWYITFQTGPMYDVIHDAVNKQLPASYLDKLVELFKTDFFGTLIYHCESRGPLAVITHGDAWVPNFMLKYDENKIPLSAYMIDFQLARCASLALDITFFLYSCTEQSLRLKYWDSLIEDYHNTFVQTLVQLGSSPQLLTLDNLKAEIKRCAVFGIGMSMEAIVMSLLEDDEAADLDMIQGDDAVPLESVWNVHPFKSEEKRQRLADMFKHAVDNGFI</sequence>
<proteinExistence type="predicted"/>
<evidence type="ECO:0000259" key="1">
    <source>
        <dbReference type="SMART" id="SM00587"/>
    </source>
</evidence>
<dbReference type="InterPro" id="IPR015897">
    <property type="entry name" value="CHK_kinase-like"/>
</dbReference>
<dbReference type="SMART" id="SM00587">
    <property type="entry name" value="CHK"/>
    <property type="match status" value="1"/>
</dbReference>
<feature type="domain" description="CHK kinase-like" evidence="1">
    <location>
        <begin position="144"/>
        <end position="340"/>
    </location>
</feature>
<name>A0A8K0FX49_IGNLU</name>
<dbReference type="Pfam" id="PF02958">
    <property type="entry name" value="EcKL"/>
    <property type="match status" value="1"/>
</dbReference>
<dbReference type="OrthoDB" id="191037at2759"/>
<dbReference type="InterPro" id="IPR004119">
    <property type="entry name" value="EcKL"/>
</dbReference>
<organism evidence="2 3">
    <name type="scientific">Ignelater luminosus</name>
    <name type="common">Cucubano</name>
    <name type="synonym">Pyrophorus luminosus</name>
    <dbReference type="NCBI Taxonomy" id="2038154"/>
    <lineage>
        <taxon>Eukaryota</taxon>
        <taxon>Metazoa</taxon>
        <taxon>Ecdysozoa</taxon>
        <taxon>Arthropoda</taxon>
        <taxon>Hexapoda</taxon>
        <taxon>Insecta</taxon>
        <taxon>Pterygota</taxon>
        <taxon>Neoptera</taxon>
        <taxon>Endopterygota</taxon>
        <taxon>Coleoptera</taxon>
        <taxon>Polyphaga</taxon>
        <taxon>Elateriformia</taxon>
        <taxon>Elateroidea</taxon>
        <taxon>Elateridae</taxon>
        <taxon>Agrypninae</taxon>
        <taxon>Pyrophorini</taxon>
        <taxon>Ignelater</taxon>
    </lineage>
</organism>